<evidence type="ECO:0000256" key="2">
    <source>
        <dbReference type="ARBA" id="ARBA00022884"/>
    </source>
</evidence>
<dbReference type="PROSITE" id="PS50174">
    <property type="entry name" value="G_PATCH"/>
    <property type="match status" value="1"/>
</dbReference>
<evidence type="ECO:0000313" key="5">
    <source>
        <dbReference type="EMBL" id="GJN05684.1"/>
    </source>
</evidence>
<dbReference type="EMBL" id="BQKI01000012">
    <property type="protein sequence ID" value="GJN05684.1"/>
    <property type="molecule type" value="Genomic_DNA"/>
</dbReference>
<dbReference type="GO" id="GO:0003723">
    <property type="term" value="F:RNA binding"/>
    <property type="evidence" value="ECO:0007669"/>
    <property type="project" value="UniProtKB-KW"/>
</dbReference>
<proteinExistence type="predicted"/>
<evidence type="ECO:0000259" key="4">
    <source>
        <dbReference type="PROSITE" id="PS50174"/>
    </source>
</evidence>
<keyword evidence="2" id="KW-0694">RNA-binding</keyword>
<gene>
    <name evidence="5" type="primary">ga23337</name>
    <name evidence="5" type="ORF">PR202_ga23337</name>
</gene>
<dbReference type="Pfam" id="PF17780">
    <property type="entry name" value="OCRE"/>
    <property type="match status" value="1"/>
</dbReference>
<comment type="subcellular location">
    <subcellularLocation>
        <location evidence="1">Nucleus</location>
    </subcellularLocation>
</comment>
<dbReference type="InterPro" id="IPR000467">
    <property type="entry name" value="G_patch_dom"/>
</dbReference>
<dbReference type="PANTHER" id="PTHR13948">
    <property type="entry name" value="RNA-BINDING PROTEIN"/>
    <property type="match status" value="1"/>
</dbReference>
<organism evidence="5 6">
    <name type="scientific">Eleusine coracana subsp. coracana</name>
    <dbReference type="NCBI Taxonomy" id="191504"/>
    <lineage>
        <taxon>Eukaryota</taxon>
        <taxon>Viridiplantae</taxon>
        <taxon>Streptophyta</taxon>
        <taxon>Embryophyta</taxon>
        <taxon>Tracheophyta</taxon>
        <taxon>Spermatophyta</taxon>
        <taxon>Magnoliopsida</taxon>
        <taxon>Liliopsida</taxon>
        <taxon>Poales</taxon>
        <taxon>Poaceae</taxon>
        <taxon>PACMAD clade</taxon>
        <taxon>Chloridoideae</taxon>
        <taxon>Cynodonteae</taxon>
        <taxon>Eleusininae</taxon>
        <taxon>Eleusine</taxon>
    </lineage>
</organism>
<keyword evidence="3" id="KW-0539">Nucleus</keyword>
<dbReference type="Pfam" id="PF01585">
    <property type="entry name" value="G-patch"/>
    <property type="match status" value="1"/>
</dbReference>
<protein>
    <recommendedName>
        <fullName evidence="4">G-patch domain-containing protein</fullName>
    </recommendedName>
</protein>
<accession>A0AAV5D3Z6</accession>
<feature type="domain" description="G-patch" evidence="4">
    <location>
        <begin position="432"/>
        <end position="478"/>
    </location>
</feature>
<comment type="caution">
    <text evidence="5">The sequence shown here is derived from an EMBL/GenBank/DDBJ whole genome shotgun (WGS) entry which is preliminary data.</text>
</comment>
<dbReference type="Proteomes" id="UP001054889">
    <property type="component" value="Unassembled WGS sequence"/>
</dbReference>
<evidence type="ECO:0000256" key="1">
    <source>
        <dbReference type="ARBA" id="ARBA00004123"/>
    </source>
</evidence>
<dbReference type="InterPro" id="IPR041591">
    <property type="entry name" value="OCRE"/>
</dbReference>
<dbReference type="CDD" id="cd16074">
    <property type="entry name" value="OCRE"/>
    <property type="match status" value="1"/>
</dbReference>
<dbReference type="GO" id="GO:0000398">
    <property type="term" value="P:mRNA splicing, via spliceosome"/>
    <property type="evidence" value="ECO:0007669"/>
    <property type="project" value="TreeGrafter"/>
</dbReference>
<sequence length="479" mass="53615">MDGSGGDAEAEGGSGGGGGFEWDADSQLYYHASTGFYHDPVAGWYYSSKDGQYYIYENGNYVPLTTNLGNEPEAHHPCDEANQDVAEPAIPEDENETLGPPSEWMEETLINLYLSGYTNREANVERSLGNTCTNEEDRNETAGKFTADNASSLNDATLLQNEDEMETKDSTFVHESLGKEEEKWLSQYGQVERINDDLPLLPTIDLWDWDMVHDPVSVNKGQPLARLVGCLSRNSSKLHPSLPSRGGLLRTAPVCEVHLDIVRVQQVRLFRFDMQDMLFILLKISVNKRFAMKHHHYSLVLLPGKLYRLRNPSRKYLTSLSTYDSSNPTKDWGFPDLYANPDIDLHKQPIAQCQSEVADESFTVRGISTASGKEHKTKAYRDRAAERRNLHGGLGIGPGQKRSNIFDVDESEESDENMDQMGLVDVNFRSSGLHSAKRIMENMGWKEGEALGKSRKGIVEPIQPIINKHGAGLGWNQTR</sequence>
<evidence type="ECO:0000313" key="6">
    <source>
        <dbReference type="Proteomes" id="UP001054889"/>
    </source>
</evidence>
<dbReference type="AlphaFoldDB" id="A0AAV5D3Z6"/>
<dbReference type="GO" id="GO:0005634">
    <property type="term" value="C:nucleus"/>
    <property type="evidence" value="ECO:0007669"/>
    <property type="project" value="UniProtKB-SubCell"/>
</dbReference>
<reference evidence="5" key="2">
    <citation type="submission" date="2021-12" db="EMBL/GenBank/DDBJ databases">
        <title>Resequencing data analysis of finger millet.</title>
        <authorList>
            <person name="Hatakeyama M."/>
            <person name="Aluri S."/>
            <person name="Balachadran M.T."/>
            <person name="Sivarajan S.R."/>
            <person name="Poveda L."/>
            <person name="Shimizu-Inatsugi R."/>
            <person name="Schlapbach R."/>
            <person name="Sreeman S.M."/>
            <person name="Shimizu K.K."/>
        </authorList>
    </citation>
    <scope>NUCLEOTIDE SEQUENCE</scope>
</reference>
<evidence type="ECO:0000256" key="3">
    <source>
        <dbReference type="ARBA" id="ARBA00023242"/>
    </source>
</evidence>
<keyword evidence="6" id="KW-1185">Reference proteome</keyword>
<dbReference type="SMART" id="SM00443">
    <property type="entry name" value="G_patch"/>
    <property type="match status" value="1"/>
</dbReference>
<name>A0AAV5D3Z6_ELECO</name>
<dbReference type="PANTHER" id="PTHR13948:SF38">
    <property type="entry name" value="D111_G-PATCH DOMAIN-CONTAINING PROTEIN"/>
    <property type="match status" value="1"/>
</dbReference>
<reference evidence="5" key="1">
    <citation type="journal article" date="2018" name="DNA Res.">
        <title>Multiple hybrid de novo genome assembly of finger millet, an orphan allotetraploid crop.</title>
        <authorList>
            <person name="Hatakeyama M."/>
            <person name="Aluri S."/>
            <person name="Balachadran M.T."/>
            <person name="Sivarajan S.R."/>
            <person name="Patrignani A."/>
            <person name="Gruter S."/>
            <person name="Poveda L."/>
            <person name="Shimizu-Inatsugi R."/>
            <person name="Baeten J."/>
            <person name="Francoijs K.J."/>
            <person name="Nataraja K.N."/>
            <person name="Reddy Y.A.N."/>
            <person name="Phadnis S."/>
            <person name="Ravikumar R.L."/>
            <person name="Schlapbach R."/>
            <person name="Sreeman S.M."/>
            <person name="Shimizu K.K."/>
        </authorList>
    </citation>
    <scope>NUCLEOTIDE SEQUENCE</scope>
</reference>